<keyword evidence="2" id="KW-1185">Reference proteome</keyword>
<gene>
    <name evidence="1" type="ORF">N784_14445</name>
</gene>
<evidence type="ECO:0000313" key="1">
    <source>
        <dbReference type="EMBL" id="KGX84278.1"/>
    </source>
</evidence>
<dbReference type="AlphaFoldDB" id="A0A0A5FZL5"/>
<name>A0A0A5FZL5_9BACI</name>
<sequence>MSKRKRTSEVEKWVKEVSPCYFPFPSAKKSVPTAK</sequence>
<proteinExistence type="predicted"/>
<reference evidence="1 2" key="1">
    <citation type="submission" date="2013-08" db="EMBL/GenBank/DDBJ databases">
        <authorList>
            <person name="Huang J."/>
            <person name="Wang G."/>
        </authorList>
    </citation>
    <scope>NUCLEOTIDE SEQUENCE [LARGE SCALE GENOMIC DNA]</scope>
    <source>
        <strain evidence="1 2">JSM 072002</strain>
    </source>
</reference>
<evidence type="ECO:0000313" key="2">
    <source>
        <dbReference type="Proteomes" id="UP000030401"/>
    </source>
</evidence>
<protein>
    <submittedName>
        <fullName evidence="1">Uncharacterized protein</fullName>
    </submittedName>
</protein>
<organism evidence="1 2">
    <name type="scientific">Pontibacillus litoralis JSM 072002</name>
    <dbReference type="NCBI Taxonomy" id="1385512"/>
    <lineage>
        <taxon>Bacteria</taxon>
        <taxon>Bacillati</taxon>
        <taxon>Bacillota</taxon>
        <taxon>Bacilli</taxon>
        <taxon>Bacillales</taxon>
        <taxon>Bacillaceae</taxon>
        <taxon>Pontibacillus</taxon>
    </lineage>
</organism>
<dbReference type="Proteomes" id="UP000030401">
    <property type="component" value="Unassembled WGS sequence"/>
</dbReference>
<dbReference type="EMBL" id="AVPG01000043">
    <property type="protein sequence ID" value="KGX84278.1"/>
    <property type="molecule type" value="Genomic_DNA"/>
</dbReference>
<comment type="caution">
    <text evidence="1">The sequence shown here is derived from an EMBL/GenBank/DDBJ whole genome shotgun (WGS) entry which is preliminary data.</text>
</comment>
<accession>A0A0A5FZL5</accession>